<feature type="transmembrane region" description="Helical" evidence="7">
    <location>
        <begin position="6"/>
        <end position="34"/>
    </location>
</feature>
<dbReference type="AlphaFoldDB" id="A0A0E2H6Z7"/>
<organism evidence="9 10">
    <name type="scientific">[Clostridium] clostridioforme 90A8</name>
    <dbReference type="NCBI Taxonomy" id="999408"/>
    <lineage>
        <taxon>Bacteria</taxon>
        <taxon>Bacillati</taxon>
        <taxon>Bacillota</taxon>
        <taxon>Clostridia</taxon>
        <taxon>Lachnospirales</taxon>
        <taxon>Lachnospiraceae</taxon>
        <taxon>Enterocloster</taxon>
    </lineage>
</organism>
<evidence type="ECO:0000256" key="5">
    <source>
        <dbReference type="ARBA" id="ARBA00022989"/>
    </source>
</evidence>
<feature type="transmembrane region" description="Helical" evidence="7">
    <location>
        <begin position="313"/>
        <end position="342"/>
    </location>
</feature>
<feature type="transmembrane region" description="Helical" evidence="7">
    <location>
        <begin position="396"/>
        <end position="423"/>
    </location>
</feature>
<protein>
    <submittedName>
        <fullName evidence="9">TRAP transporter, DctM subunit</fullName>
    </submittedName>
</protein>
<dbReference type="PANTHER" id="PTHR33362:SF3">
    <property type="entry name" value="SIALIC ACID TRAP TRANSPORTER PERMEASE PROTEIN SIAT"/>
    <property type="match status" value="1"/>
</dbReference>
<dbReference type="InterPro" id="IPR004681">
    <property type="entry name" value="TRAP_DctM"/>
</dbReference>
<dbReference type="GO" id="GO:0022857">
    <property type="term" value="F:transmembrane transporter activity"/>
    <property type="evidence" value="ECO:0007669"/>
    <property type="project" value="TreeGrafter"/>
</dbReference>
<evidence type="ECO:0000313" key="9">
    <source>
        <dbReference type="EMBL" id="ENZ12015.1"/>
    </source>
</evidence>
<dbReference type="PATRIC" id="fig|999408.3.peg.3905"/>
<keyword evidence="4 7" id="KW-0812">Transmembrane</keyword>
<reference evidence="9 10" key="1">
    <citation type="submission" date="2013-01" db="EMBL/GenBank/DDBJ databases">
        <title>The Genome Sequence of Clostridium clostridioforme 90A8.</title>
        <authorList>
            <consortium name="The Broad Institute Genome Sequencing Platform"/>
            <person name="Earl A."/>
            <person name="Ward D."/>
            <person name="Feldgarden M."/>
            <person name="Gevers D."/>
            <person name="Courvalin P."/>
            <person name="Lambert T."/>
            <person name="Walker B."/>
            <person name="Young S.K."/>
            <person name="Zeng Q."/>
            <person name="Gargeya S."/>
            <person name="Fitzgerald M."/>
            <person name="Haas B."/>
            <person name="Abouelleil A."/>
            <person name="Alvarado L."/>
            <person name="Arachchi H.M."/>
            <person name="Berlin A.M."/>
            <person name="Chapman S.B."/>
            <person name="Dewar J."/>
            <person name="Goldberg J."/>
            <person name="Griggs A."/>
            <person name="Gujja S."/>
            <person name="Hansen M."/>
            <person name="Howarth C."/>
            <person name="Imamovic A."/>
            <person name="Larimer J."/>
            <person name="McCowan C."/>
            <person name="Murphy C."/>
            <person name="Neiman D."/>
            <person name="Pearson M."/>
            <person name="Priest M."/>
            <person name="Roberts A."/>
            <person name="Saif S."/>
            <person name="Shea T."/>
            <person name="Sisk P."/>
            <person name="Sykes S."/>
            <person name="Wortman J."/>
            <person name="Nusbaum C."/>
            <person name="Birren B."/>
        </authorList>
    </citation>
    <scope>NUCLEOTIDE SEQUENCE [LARGE SCALE GENOMIC DNA]</scope>
    <source>
        <strain evidence="9 10">90A8</strain>
    </source>
</reference>
<dbReference type="PANTHER" id="PTHR33362">
    <property type="entry name" value="SIALIC ACID TRAP TRANSPORTER PERMEASE PROTEIN SIAT-RELATED"/>
    <property type="match status" value="1"/>
</dbReference>
<name>A0A0E2H6Z7_9FIRM</name>
<evidence type="ECO:0000256" key="3">
    <source>
        <dbReference type="ARBA" id="ARBA00022519"/>
    </source>
</evidence>
<feature type="transmembrane region" description="Helical" evidence="7">
    <location>
        <begin position="54"/>
        <end position="74"/>
    </location>
</feature>
<dbReference type="PIRSF" id="PIRSF006066">
    <property type="entry name" value="HI0050"/>
    <property type="match status" value="1"/>
</dbReference>
<keyword evidence="3" id="KW-0997">Cell inner membrane</keyword>
<dbReference type="HOGENOM" id="CLU_019824_4_1_9"/>
<proteinExistence type="predicted"/>
<feature type="transmembrane region" description="Helical" evidence="7">
    <location>
        <begin position="271"/>
        <end position="293"/>
    </location>
</feature>
<keyword evidence="5 7" id="KW-1133">Transmembrane helix</keyword>
<feature type="domain" description="TRAP C4-dicarboxylate transport system permease DctM subunit" evidence="8">
    <location>
        <begin position="8"/>
        <end position="415"/>
    </location>
</feature>
<evidence type="ECO:0000259" key="8">
    <source>
        <dbReference type="Pfam" id="PF06808"/>
    </source>
</evidence>
<gene>
    <name evidence="9" type="ORF">HMPREF1090_03644</name>
</gene>
<feature type="transmembrane region" description="Helical" evidence="7">
    <location>
        <begin position="135"/>
        <end position="159"/>
    </location>
</feature>
<feature type="transmembrane region" description="Helical" evidence="7">
    <location>
        <begin position="171"/>
        <end position="191"/>
    </location>
</feature>
<dbReference type="Pfam" id="PF06808">
    <property type="entry name" value="DctM"/>
    <property type="match status" value="1"/>
</dbReference>
<feature type="transmembrane region" description="Helical" evidence="7">
    <location>
        <begin position="212"/>
        <end position="234"/>
    </location>
</feature>
<sequence length="425" mass="44107">MNIAVLMGVFFVLLFLGVPIAYSLCLSAVLYMALFMDVPMIIIGQQMLKGVDSFTLMAIPFFVIAGGLMESGGISKRIVNFARTVVGHLPGGLAIVTVAASMIFAAMTGAGAATTAAVGGIMIPSMQEEGYDGGYASAVQAVGGIFGPLIPPSILMVLYGVASGESVGDMLLAGLVPGLFLGVIVTAVVVWQCIKKGYKGVGHFSLKRAAKSFLDTIWAILAPAIILGGIYSGLFTPTEASAVACFYCLIIGLFVYRELNFKSLGKVVFKSVKTAAGIMLIVAATQAFGWVLTRAGIPQMVAEGFTSVISSPTVFMFAVVFILIIAGCFIDAVPALLIFAPILIPTATQYGISLIHFGVVMVVTLCIGLVTPPVGINLFVASSVGGQPIHKIIPHLPVLIASIIAGTIAIVLIPGISTLLPALMK</sequence>
<dbReference type="NCBIfam" id="TIGR00786">
    <property type="entry name" value="dctM"/>
    <property type="match status" value="1"/>
</dbReference>
<feature type="transmembrane region" description="Helical" evidence="7">
    <location>
        <begin position="94"/>
        <end position="123"/>
    </location>
</feature>
<comment type="subcellular location">
    <subcellularLocation>
        <location evidence="1">Cell inner membrane</location>
        <topology evidence="1">Multi-pass membrane protein</topology>
    </subcellularLocation>
</comment>
<keyword evidence="6 7" id="KW-0472">Membrane</keyword>
<keyword evidence="2" id="KW-1003">Cell membrane</keyword>
<dbReference type="Proteomes" id="UP000013085">
    <property type="component" value="Unassembled WGS sequence"/>
</dbReference>
<dbReference type="GO" id="GO:0005886">
    <property type="term" value="C:plasma membrane"/>
    <property type="evidence" value="ECO:0007669"/>
    <property type="project" value="UniProtKB-SubCell"/>
</dbReference>
<dbReference type="InterPro" id="IPR010656">
    <property type="entry name" value="DctM"/>
</dbReference>
<evidence type="ECO:0000256" key="2">
    <source>
        <dbReference type="ARBA" id="ARBA00022475"/>
    </source>
</evidence>
<evidence type="ECO:0000256" key="7">
    <source>
        <dbReference type="SAM" id="Phobius"/>
    </source>
</evidence>
<comment type="caution">
    <text evidence="9">The sequence shown here is derived from an EMBL/GenBank/DDBJ whole genome shotgun (WGS) entry which is preliminary data.</text>
</comment>
<feature type="transmembrane region" description="Helical" evidence="7">
    <location>
        <begin position="240"/>
        <end position="259"/>
    </location>
</feature>
<evidence type="ECO:0000256" key="4">
    <source>
        <dbReference type="ARBA" id="ARBA00022692"/>
    </source>
</evidence>
<accession>A0A0E2H6Z7</accession>
<dbReference type="RefSeq" id="WP_002593727.1">
    <property type="nucleotide sequence ID" value="NZ_KB850980.1"/>
</dbReference>
<evidence type="ECO:0000256" key="6">
    <source>
        <dbReference type="ARBA" id="ARBA00023136"/>
    </source>
</evidence>
<evidence type="ECO:0000313" key="10">
    <source>
        <dbReference type="Proteomes" id="UP000013085"/>
    </source>
</evidence>
<evidence type="ECO:0000256" key="1">
    <source>
        <dbReference type="ARBA" id="ARBA00004429"/>
    </source>
</evidence>
<feature type="transmembrane region" description="Helical" evidence="7">
    <location>
        <begin position="354"/>
        <end position="376"/>
    </location>
</feature>
<dbReference type="EMBL" id="AGYR01000040">
    <property type="protein sequence ID" value="ENZ12015.1"/>
    <property type="molecule type" value="Genomic_DNA"/>
</dbReference>